<keyword evidence="4" id="KW-1185">Reference proteome</keyword>
<dbReference type="GO" id="GO:0008408">
    <property type="term" value="F:3'-5' exonuclease activity"/>
    <property type="evidence" value="ECO:0007669"/>
    <property type="project" value="TreeGrafter"/>
</dbReference>
<dbReference type="EMBL" id="BJWL01000023">
    <property type="protein sequence ID" value="GFZ12913.1"/>
    <property type="molecule type" value="Genomic_DNA"/>
</dbReference>
<evidence type="ECO:0000313" key="4">
    <source>
        <dbReference type="Proteomes" id="UP000585474"/>
    </source>
</evidence>
<dbReference type="InterPro" id="IPR036397">
    <property type="entry name" value="RNaseH_sf"/>
</dbReference>
<dbReference type="GO" id="GO:0005737">
    <property type="term" value="C:cytoplasm"/>
    <property type="evidence" value="ECO:0007669"/>
    <property type="project" value="TreeGrafter"/>
</dbReference>
<gene>
    <name evidence="3" type="ORF">Acr_23g0012980</name>
</gene>
<dbReference type="PANTHER" id="PTHR13620">
    <property type="entry name" value="3-5 EXONUCLEASE"/>
    <property type="match status" value="1"/>
</dbReference>
<name>A0A7J0GQ51_9ERIC</name>
<dbReference type="PANTHER" id="PTHR13620:SF105">
    <property type="entry name" value="OS01G0737700 PROTEIN"/>
    <property type="match status" value="1"/>
</dbReference>
<dbReference type="GO" id="GO:0003676">
    <property type="term" value="F:nucleic acid binding"/>
    <property type="evidence" value="ECO:0007669"/>
    <property type="project" value="InterPro"/>
</dbReference>
<evidence type="ECO:0000313" key="3">
    <source>
        <dbReference type="EMBL" id="GFZ12913.1"/>
    </source>
</evidence>
<dbReference type="GO" id="GO:0005634">
    <property type="term" value="C:nucleus"/>
    <property type="evidence" value="ECO:0007669"/>
    <property type="project" value="TreeGrafter"/>
</dbReference>
<proteinExistence type="predicted"/>
<evidence type="ECO:0000256" key="2">
    <source>
        <dbReference type="ARBA" id="ARBA00022801"/>
    </source>
</evidence>
<dbReference type="Gene3D" id="3.30.420.10">
    <property type="entry name" value="Ribonuclease H-like superfamily/Ribonuclease H"/>
    <property type="match status" value="1"/>
</dbReference>
<keyword evidence="1" id="KW-0540">Nuclease</keyword>
<dbReference type="SUPFAM" id="SSF53098">
    <property type="entry name" value="Ribonuclease H-like"/>
    <property type="match status" value="1"/>
</dbReference>
<dbReference type="OrthoDB" id="1920326at2759"/>
<reference evidence="3 4" key="1">
    <citation type="submission" date="2019-07" db="EMBL/GenBank/DDBJ databases">
        <title>De Novo Assembly of kiwifruit Actinidia rufa.</title>
        <authorList>
            <person name="Sugita-Konishi S."/>
            <person name="Sato K."/>
            <person name="Mori E."/>
            <person name="Abe Y."/>
            <person name="Kisaki G."/>
            <person name="Hamano K."/>
            <person name="Suezawa K."/>
            <person name="Otani M."/>
            <person name="Fukuda T."/>
            <person name="Manabe T."/>
            <person name="Gomi K."/>
            <person name="Tabuchi M."/>
            <person name="Akimitsu K."/>
            <person name="Kataoka I."/>
        </authorList>
    </citation>
    <scope>NUCLEOTIDE SEQUENCE [LARGE SCALE GENOMIC DNA]</scope>
    <source>
        <strain evidence="4">cv. Fuchu</strain>
    </source>
</reference>
<sequence length="167" mass="18249">MLSGAPPETAVKPPTPPSISSSALAAIASSSSSSLLPTFPSPSGTSSPTMITPLWGLGFTKMWAVWIGSVQSHRSSVSISRKLHGAGLVNLARKVLWKEFEKSRRVTLSNCYDDWLSDDQIQYACVDAFISYKIRRCLMAGNCQDYDDELLTLLTVVSVTTDEEEWT</sequence>
<protein>
    <submittedName>
        <fullName evidence="3">Early nodulin-like protein 2</fullName>
    </submittedName>
</protein>
<evidence type="ECO:0000256" key="1">
    <source>
        <dbReference type="ARBA" id="ARBA00022722"/>
    </source>
</evidence>
<comment type="caution">
    <text evidence="3">The sequence shown here is derived from an EMBL/GenBank/DDBJ whole genome shotgun (WGS) entry which is preliminary data.</text>
</comment>
<dbReference type="Proteomes" id="UP000585474">
    <property type="component" value="Unassembled WGS sequence"/>
</dbReference>
<accession>A0A7J0GQ51</accession>
<keyword evidence="2" id="KW-0378">Hydrolase</keyword>
<dbReference type="InterPro" id="IPR012337">
    <property type="entry name" value="RNaseH-like_sf"/>
</dbReference>
<dbReference type="AlphaFoldDB" id="A0A7J0GQ51"/>
<organism evidence="3 4">
    <name type="scientific">Actinidia rufa</name>
    <dbReference type="NCBI Taxonomy" id="165716"/>
    <lineage>
        <taxon>Eukaryota</taxon>
        <taxon>Viridiplantae</taxon>
        <taxon>Streptophyta</taxon>
        <taxon>Embryophyta</taxon>
        <taxon>Tracheophyta</taxon>
        <taxon>Spermatophyta</taxon>
        <taxon>Magnoliopsida</taxon>
        <taxon>eudicotyledons</taxon>
        <taxon>Gunneridae</taxon>
        <taxon>Pentapetalae</taxon>
        <taxon>asterids</taxon>
        <taxon>Ericales</taxon>
        <taxon>Actinidiaceae</taxon>
        <taxon>Actinidia</taxon>
    </lineage>
</organism>
<dbReference type="InterPro" id="IPR051132">
    <property type="entry name" value="3-5_Exonuclease_domain"/>
</dbReference>